<dbReference type="SMART" id="SM00320">
    <property type="entry name" value="WD40"/>
    <property type="match status" value="15"/>
</dbReference>
<dbReference type="InterPro" id="IPR027417">
    <property type="entry name" value="P-loop_NTPase"/>
</dbReference>
<dbReference type="Proteomes" id="UP000010367">
    <property type="component" value="Chromosome"/>
</dbReference>
<dbReference type="PATRIC" id="fig|56110.3.peg.1046"/>
<keyword evidence="4" id="KW-0175">Coiled coil</keyword>
<dbReference type="CDD" id="cd00200">
    <property type="entry name" value="WD40"/>
    <property type="match status" value="2"/>
</dbReference>
<dbReference type="HOGENOM" id="CLU_003454_0_0_3"/>
<dbReference type="Pfam" id="PF14516">
    <property type="entry name" value="AAA_35"/>
    <property type="match status" value="1"/>
</dbReference>
<dbReference type="OrthoDB" id="434800at2"/>
<dbReference type="STRING" id="56110.Oscil6304_0870"/>
<dbReference type="RefSeq" id="WP_015147253.1">
    <property type="nucleotide sequence ID" value="NC_019693.1"/>
</dbReference>
<protein>
    <submittedName>
        <fullName evidence="5">WD40 repeat-containing protein</fullName>
    </submittedName>
</protein>
<organism evidence="5 6">
    <name type="scientific">Oscillatoria acuminata PCC 6304</name>
    <dbReference type="NCBI Taxonomy" id="56110"/>
    <lineage>
        <taxon>Bacteria</taxon>
        <taxon>Bacillati</taxon>
        <taxon>Cyanobacteriota</taxon>
        <taxon>Cyanophyceae</taxon>
        <taxon>Oscillatoriophycideae</taxon>
        <taxon>Oscillatoriales</taxon>
        <taxon>Oscillatoriaceae</taxon>
        <taxon>Oscillatoria</taxon>
    </lineage>
</organism>
<feature type="repeat" description="WD" evidence="3">
    <location>
        <begin position="531"/>
        <end position="572"/>
    </location>
</feature>
<evidence type="ECO:0000313" key="6">
    <source>
        <dbReference type="Proteomes" id="UP000010367"/>
    </source>
</evidence>
<dbReference type="eggNOG" id="COG2319">
    <property type="taxonomic scope" value="Bacteria"/>
</dbReference>
<dbReference type="InterPro" id="IPR020472">
    <property type="entry name" value="WD40_PAC1"/>
</dbReference>
<keyword evidence="1 3" id="KW-0853">WD repeat</keyword>
<feature type="repeat" description="WD" evidence="3">
    <location>
        <begin position="1064"/>
        <end position="1105"/>
    </location>
</feature>
<feature type="repeat" description="WD" evidence="3">
    <location>
        <begin position="736"/>
        <end position="777"/>
    </location>
</feature>
<sequence length="1171" mass="129999">MEPFESSIYQVGGSLPANAPTYVVRQADTELYEGLKAGEFCYVLNSRQMGKSSLLVRTMDRLQREGFICASIDLTKIGNKNVTAAEWYKGIFYELVKKLNFSGQINRRAWWQELDGIPVAQRLSEFFEEVVLNQPDDDRQFIVLIDEIDSTISLNFELDDFFALIRAFRNLRSQNPAFNRLTFALFGVATPSDLIRDKTRTPFNIGRGVELCGFEFEEAKKGLKAGFPETIEKPETLLRGILDWTGGQPFLTQKLCQWVRGAGTTPNGRETEWIAELVRTNLLENWEAQDNPEHLKTIRDRLLRHEERAGRLLGLYQQILDSDERVKGNNSDEQMELRLSGLVVNRRGQLQVYNRIYEAVFNRPWVERELANLRPYSEAIAAWLKSNRQDTSRLLRGKALQDALDWADKKDLSRDDYTFLSASEQAVRKQIQEDLEAQRQANEILAQAKAKADRLLTEAKEATKLERAAVRVLRQFEAGMSQIDLLIEAMQTGQQLQTWVGDNRLLRDYPVTSPLLTLQQILAHIREHNRLDGHSRGVWSVSFSPDGQTLATASNDGTARLWDLQGKERAIFKGHSGRVTSVSFSPDGQTLATASDDGTARLWDLQGKERVTFKGHSSSLWSVSFSPDGQTLATASDDGTTRLWDLLGKERATFKGHFGRVWSVSFSPDGQTLATASDDGTARLWDLQGKELATFKGHSGWVTSVSFSPDGQTLATGSDDRTARLWDLHGNERATLSGHSSSVWSVSFSPSGQTLATGSDDGTARLWDLHGNERATFKGHSGWVTSVSFSPDGQTLATGSDDATARLWDLQRNERATFSGHSGGVTSVSFSPDGQTLATASYDRTARLWDLQGNERSLFKGHSGPVRSVSFSPDGQTLATTSSDGTARLWDLQGNERVTFKGHSSSVRSVSFSPDGQTLATGSDDGTIRLWDLQGNERSLFKGHSGPVWSVSFSPDGQTLATASDDRTARLWDLHGNEQVIFTRHSGPVRSVSFSPDGQTLATGSEDHTACLWDLQGNEQTIFFGHSRLVRGVSFSPDGQTLATASSDGTARLWDLHGNEQATFSGHSGRVFSVSFSPDGQTLATGSEDRTARLWDLHGNEQATFSGHSSSVWSMSFSRDGQTLATASDDGTARLWLEEGLAELLARGYDWLQDYFVSHPEAREKLTRCDK</sequence>
<dbReference type="PANTHER" id="PTHR19879">
    <property type="entry name" value="TRANSCRIPTION INITIATION FACTOR TFIID"/>
    <property type="match status" value="1"/>
</dbReference>
<dbReference type="PROSITE" id="PS50082">
    <property type="entry name" value="WD_REPEATS_2"/>
    <property type="match status" value="15"/>
</dbReference>
<dbReference type="Gene3D" id="2.130.10.10">
    <property type="entry name" value="YVTN repeat-like/Quinoprotein amine dehydrogenase"/>
    <property type="match status" value="5"/>
</dbReference>
<feature type="repeat" description="WD" evidence="3">
    <location>
        <begin position="1023"/>
        <end position="1064"/>
    </location>
</feature>
<feature type="repeat" description="WD" evidence="3">
    <location>
        <begin position="777"/>
        <end position="818"/>
    </location>
</feature>
<dbReference type="EMBL" id="CP003607">
    <property type="protein sequence ID" value="AFY80603.1"/>
    <property type="molecule type" value="Genomic_DNA"/>
</dbReference>
<feature type="repeat" description="WD" evidence="3">
    <location>
        <begin position="695"/>
        <end position="736"/>
    </location>
</feature>
<proteinExistence type="predicted"/>
<dbReference type="InParanoid" id="K9TDV4"/>
<feature type="repeat" description="WD" evidence="3">
    <location>
        <begin position="1105"/>
        <end position="1136"/>
    </location>
</feature>
<keyword evidence="2" id="KW-0677">Repeat</keyword>
<keyword evidence="6" id="KW-1185">Reference proteome</keyword>
<dbReference type="PROSITE" id="PS00678">
    <property type="entry name" value="WD_REPEATS_1"/>
    <property type="match status" value="14"/>
</dbReference>
<dbReference type="PRINTS" id="PR00320">
    <property type="entry name" value="GPROTEINBRPT"/>
</dbReference>
<dbReference type="InterPro" id="IPR036322">
    <property type="entry name" value="WD40_repeat_dom_sf"/>
</dbReference>
<feature type="repeat" description="WD" evidence="3">
    <location>
        <begin position="818"/>
        <end position="859"/>
    </location>
</feature>
<evidence type="ECO:0000256" key="4">
    <source>
        <dbReference type="SAM" id="Coils"/>
    </source>
</evidence>
<dbReference type="Gene3D" id="3.40.50.300">
    <property type="entry name" value="P-loop containing nucleotide triphosphate hydrolases"/>
    <property type="match status" value="1"/>
</dbReference>
<evidence type="ECO:0000256" key="1">
    <source>
        <dbReference type="ARBA" id="ARBA00022574"/>
    </source>
</evidence>
<feature type="repeat" description="WD" evidence="3">
    <location>
        <begin position="982"/>
        <end position="1023"/>
    </location>
</feature>
<evidence type="ECO:0000256" key="3">
    <source>
        <dbReference type="PROSITE-ProRule" id="PRU00221"/>
    </source>
</evidence>
<dbReference type="AlphaFoldDB" id="K9TDV4"/>
<accession>K9TDV4</accession>
<reference evidence="5 6" key="1">
    <citation type="submission" date="2012-06" db="EMBL/GenBank/DDBJ databases">
        <title>Finished chromosome of genome of Oscillatoria acuminata PCC 6304.</title>
        <authorList>
            <consortium name="US DOE Joint Genome Institute"/>
            <person name="Gugger M."/>
            <person name="Coursin T."/>
            <person name="Rippka R."/>
            <person name="Tandeau De Marsac N."/>
            <person name="Huntemann M."/>
            <person name="Wei C.-L."/>
            <person name="Han J."/>
            <person name="Detter J.C."/>
            <person name="Han C."/>
            <person name="Tapia R."/>
            <person name="Davenport K."/>
            <person name="Daligault H."/>
            <person name="Erkkila T."/>
            <person name="Gu W."/>
            <person name="Munk A.C.C."/>
            <person name="Teshima H."/>
            <person name="Xu Y."/>
            <person name="Chain P."/>
            <person name="Chen A."/>
            <person name="Krypides N."/>
            <person name="Mavromatis K."/>
            <person name="Markowitz V."/>
            <person name="Szeto E."/>
            <person name="Ivanova N."/>
            <person name="Mikhailova N."/>
            <person name="Ovchinnikova G."/>
            <person name="Pagani I."/>
            <person name="Pati A."/>
            <person name="Goodwin L."/>
            <person name="Peters L."/>
            <person name="Pitluck S."/>
            <person name="Woyke T."/>
            <person name="Kerfeld C."/>
        </authorList>
    </citation>
    <scope>NUCLEOTIDE SEQUENCE [LARGE SCALE GENOMIC DNA]</scope>
    <source>
        <strain evidence="5 6">PCC 6304</strain>
    </source>
</reference>
<feature type="repeat" description="WD" evidence="3">
    <location>
        <begin position="859"/>
        <end position="900"/>
    </location>
</feature>
<feature type="coiled-coil region" evidence="4">
    <location>
        <begin position="428"/>
        <end position="465"/>
    </location>
</feature>
<feature type="repeat" description="WD" evidence="3">
    <location>
        <begin position="941"/>
        <end position="982"/>
    </location>
</feature>
<dbReference type="Pfam" id="PF00400">
    <property type="entry name" value="WD40"/>
    <property type="match status" value="15"/>
</dbReference>
<dbReference type="SUPFAM" id="SSF52540">
    <property type="entry name" value="P-loop containing nucleoside triphosphate hydrolases"/>
    <property type="match status" value="1"/>
</dbReference>
<feature type="repeat" description="WD" evidence="3">
    <location>
        <begin position="900"/>
        <end position="941"/>
    </location>
</feature>
<dbReference type="SUPFAM" id="SSF50978">
    <property type="entry name" value="WD40 repeat-like"/>
    <property type="match status" value="2"/>
</dbReference>
<dbReference type="PROSITE" id="PS50294">
    <property type="entry name" value="WD_REPEATS_REGION"/>
    <property type="match status" value="15"/>
</dbReference>
<dbReference type="InterPro" id="IPR011047">
    <property type="entry name" value="Quinoprotein_ADH-like_sf"/>
</dbReference>
<feature type="repeat" description="WD" evidence="3">
    <location>
        <begin position="613"/>
        <end position="646"/>
    </location>
</feature>
<feature type="repeat" description="WD" evidence="3">
    <location>
        <begin position="654"/>
        <end position="695"/>
    </location>
</feature>
<dbReference type="SUPFAM" id="SSF50998">
    <property type="entry name" value="Quinoprotein alcohol dehydrogenase-like"/>
    <property type="match status" value="1"/>
</dbReference>
<dbReference type="PANTHER" id="PTHR19879:SF9">
    <property type="entry name" value="TRANSCRIPTION INITIATION FACTOR TFIID SUBUNIT 5"/>
    <property type="match status" value="1"/>
</dbReference>
<dbReference type="InterPro" id="IPR019775">
    <property type="entry name" value="WD40_repeat_CS"/>
</dbReference>
<evidence type="ECO:0000313" key="5">
    <source>
        <dbReference type="EMBL" id="AFY80603.1"/>
    </source>
</evidence>
<gene>
    <name evidence="5" type="ORF">Oscil6304_0870</name>
</gene>
<dbReference type="InterPro" id="IPR001680">
    <property type="entry name" value="WD40_rpt"/>
</dbReference>
<dbReference type="InterPro" id="IPR015943">
    <property type="entry name" value="WD40/YVTN_repeat-like_dom_sf"/>
</dbReference>
<evidence type="ECO:0000256" key="2">
    <source>
        <dbReference type="ARBA" id="ARBA00022737"/>
    </source>
</evidence>
<name>K9TDV4_9CYAN</name>
<dbReference type="KEGG" id="oac:Oscil6304_0870"/>
<feature type="repeat" description="WD" evidence="3">
    <location>
        <begin position="572"/>
        <end position="613"/>
    </location>
</feature>